<dbReference type="CDD" id="cd05009">
    <property type="entry name" value="SIS_GlmS_GlmD_2"/>
    <property type="match status" value="1"/>
</dbReference>
<dbReference type="Proteomes" id="UP000033607">
    <property type="component" value="Unassembled WGS sequence"/>
</dbReference>
<name>A0A0F5YDU5_9CYAN</name>
<feature type="domain" description="SIS" evidence="3">
    <location>
        <begin position="32"/>
        <end position="174"/>
    </location>
</feature>
<proteinExistence type="predicted"/>
<evidence type="ECO:0000313" key="4">
    <source>
        <dbReference type="EMBL" id="KKD37049.1"/>
    </source>
</evidence>
<keyword evidence="2" id="KW-0812">Transmembrane</keyword>
<dbReference type="CDD" id="cd05008">
    <property type="entry name" value="SIS_GlmS_GlmD_1"/>
    <property type="match status" value="1"/>
</dbReference>
<dbReference type="InterPro" id="IPR046348">
    <property type="entry name" value="SIS_dom_sf"/>
</dbReference>
<accession>A0A0F5YDU5</accession>
<evidence type="ECO:0000256" key="2">
    <source>
        <dbReference type="SAM" id="Phobius"/>
    </source>
</evidence>
<keyword evidence="1" id="KW-0677">Repeat</keyword>
<dbReference type="Pfam" id="PF01380">
    <property type="entry name" value="SIS"/>
    <property type="match status" value="2"/>
</dbReference>
<keyword evidence="2" id="KW-0472">Membrane</keyword>
<dbReference type="InterPro" id="IPR001347">
    <property type="entry name" value="SIS_dom"/>
</dbReference>
<dbReference type="PANTHER" id="PTHR10937">
    <property type="entry name" value="GLUCOSAMINE--FRUCTOSE-6-PHOSPHATE AMINOTRANSFERASE, ISOMERIZING"/>
    <property type="match status" value="1"/>
</dbReference>
<dbReference type="GO" id="GO:0008483">
    <property type="term" value="F:transaminase activity"/>
    <property type="evidence" value="ECO:0007669"/>
    <property type="project" value="UniProtKB-KW"/>
</dbReference>
<keyword evidence="4" id="KW-0032">Aminotransferase</keyword>
<sequence>MSINSNLAQEIQEQPQVLSRLLETQVAAIQQLAEAIQQRQITHIVIAARGSSDNAARYALYLFGTINQFLVTLAAPSLYTLYKRPPQLGNALVLGISQSGESPDLIAVLAEARQQGALTAAFTNISDSPLAQEADHVINLSAGVERSIAATKTYTAELLALAMLSSQLAGDQSMWTLLRQVPHWVEQTFELNPNIYQTIKPYCQMRRCVVIGRGYNYATAFELALKLKELTYTLVEPYSSADFLHGPLALIEPGFPIVVIAVSGPILNEMQQQLMPLLIERGAEIITLGNDPQILSQAQTTLPLPNDIPEWLSPICAIIPGQLFALHIATMRGYDVDQPRGLKKVTKTQ</sequence>
<protein>
    <submittedName>
        <fullName evidence="4">Glucosamine--fructose-6-phosphate aminotransferase</fullName>
    </submittedName>
</protein>
<dbReference type="Gene3D" id="3.40.50.10490">
    <property type="entry name" value="Glucose-6-phosphate isomerase like protein, domain 1"/>
    <property type="match status" value="2"/>
</dbReference>
<dbReference type="AlphaFoldDB" id="A0A0F5YDU5"/>
<dbReference type="PATRIC" id="fig|1637645.4.peg.1647"/>
<dbReference type="OrthoDB" id="9782098at2"/>
<feature type="transmembrane region" description="Helical" evidence="2">
    <location>
        <begin position="58"/>
        <end position="82"/>
    </location>
</feature>
<reference evidence="4 5" key="1">
    <citation type="submission" date="2015-06" db="EMBL/GenBank/DDBJ databases">
        <title>Draft genome assembly of filamentous brackish cyanobacterium Limnoraphis robusta strain CS-951.</title>
        <authorList>
            <person name="Willis A."/>
            <person name="Parks M."/>
            <person name="Burford M.A."/>
        </authorList>
    </citation>
    <scope>NUCLEOTIDE SEQUENCE [LARGE SCALE GENOMIC DNA]</scope>
    <source>
        <strain evidence="4 5">CS-951</strain>
    </source>
</reference>
<organism evidence="4 5">
    <name type="scientific">Limnoraphis robusta CS-951</name>
    <dbReference type="NCBI Taxonomy" id="1637645"/>
    <lineage>
        <taxon>Bacteria</taxon>
        <taxon>Bacillati</taxon>
        <taxon>Cyanobacteriota</taxon>
        <taxon>Cyanophyceae</taxon>
        <taxon>Oscillatoriophycideae</taxon>
        <taxon>Oscillatoriales</taxon>
        <taxon>Sirenicapillariaceae</taxon>
        <taxon>Limnoraphis</taxon>
    </lineage>
</organism>
<keyword evidence="2" id="KW-1133">Transmembrane helix</keyword>
<feature type="domain" description="SIS" evidence="3">
    <location>
        <begin position="195"/>
        <end position="339"/>
    </location>
</feature>
<dbReference type="InterPro" id="IPR035466">
    <property type="entry name" value="GlmS/AgaS_SIS"/>
</dbReference>
<keyword evidence="4" id="KW-0808">Transferase</keyword>
<dbReference type="GO" id="GO:1901135">
    <property type="term" value="P:carbohydrate derivative metabolic process"/>
    <property type="evidence" value="ECO:0007669"/>
    <property type="project" value="InterPro"/>
</dbReference>
<dbReference type="PANTHER" id="PTHR10937:SF8">
    <property type="entry name" value="AMINOTRANSFERASE-RELATED"/>
    <property type="match status" value="1"/>
</dbReference>
<gene>
    <name evidence="4" type="ORF">WN50_16335</name>
</gene>
<dbReference type="PROSITE" id="PS51464">
    <property type="entry name" value="SIS"/>
    <property type="match status" value="2"/>
</dbReference>
<comment type="caution">
    <text evidence="4">The sequence shown here is derived from an EMBL/GenBank/DDBJ whole genome shotgun (WGS) entry which is preliminary data.</text>
</comment>
<evidence type="ECO:0000256" key="1">
    <source>
        <dbReference type="ARBA" id="ARBA00022737"/>
    </source>
</evidence>
<evidence type="ECO:0000313" key="5">
    <source>
        <dbReference type="Proteomes" id="UP000033607"/>
    </source>
</evidence>
<dbReference type="GO" id="GO:0097367">
    <property type="term" value="F:carbohydrate derivative binding"/>
    <property type="evidence" value="ECO:0007669"/>
    <property type="project" value="InterPro"/>
</dbReference>
<dbReference type="EMBL" id="LATL02000083">
    <property type="protein sequence ID" value="KKD37049.1"/>
    <property type="molecule type" value="Genomic_DNA"/>
</dbReference>
<dbReference type="RefSeq" id="WP_046279629.1">
    <property type="nucleotide sequence ID" value="NZ_LATL02000083.1"/>
</dbReference>
<evidence type="ECO:0000259" key="3">
    <source>
        <dbReference type="PROSITE" id="PS51464"/>
    </source>
</evidence>
<dbReference type="InterPro" id="IPR035490">
    <property type="entry name" value="GlmS/FrlB_SIS"/>
</dbReference>
<dbReference type="SUPFAM" id="SSF53697">
    <property type="entry name" value="SIS domain"/>
    <property type="match status" value="1"/>
</dbReference>